<comment type="caution">
    <text evidence="2">The sequence shown here is derived from an EMBL/GenBank/DDBJ whole genome shotgun (WGS) entry which is preliminary data.</text>
</comment>
<gene>
    <name evidence="2" type="ORF">E6C27_scaffold131G00370</name>
</gene>
<feature type="compositionally biased region" description="Basic residues" evidence="1">
    <location>
        <begin position="13"/>
        <end position="23"/>
    </location>
</feature>
<dbReference type="EMBL" id="SSTE01008862">
    <property type="protein sequence ID" value="KAA0054124.1"/>
    <property type="molecule type" value="Genomic_DNA"/>
</dbReference>
<name>A0A5A7UFZ2_CUCMM</name>
<organism evidence="2 3">
    <name type="scientific">Cucumis melo var. makuwa</name>
    <name type="common">Oriental melon</name>
    <dbReference type="NCBI Taxonomy" id="1194695"/>
    <lineage>
        <taxon>Eukaryota</taxon>
        <taxon>Viridiplantae</taxon>
        <taxon>Streptophyta</taxon>
        <taxon>Embryophyta</taxon>
        <taxon>Tracheophyta</taxon>
        <taxon>Spermatophyta</taxon>
        <taxon>Magnoliopsida</taxon>
        <taxon>eudicotyledons</taxon>
        <taxon>Gunneridae</taxon>
        <taxon>Pentapetalae</taxon>
        <taxon>rosids</taxon>
        <taxon>fabids</taxon>
        <taxon>Cucurbitales</taxon>
        <taxon>Cucurbitaceae</taxon>
        <taxon>Benincaseae</taxon>
        <taxon>Cucumis</taxon>
    </lineage>
</organism>
<accession>A0A5A7UFZ2</accession>
<protein>
    <submittedName>
        <fullName evidence="2">Uncharacterized protein</fullName>
    </submittedName>
</protein>
<dbReference type="OrthoDB" id="1863538at2759"/>
<feature type="region of interest" description="Disordered" evidence="1">
    <location>
        <begin position="1"/>
        <end position="45"/>
    </location>
</feature>
<evidence type="ECO:0000313" key="3">
    <source>
        <dbReference type="Proteomes" id="UP000321393"/>
    </source>
</evidence>
<reference evidence="2 3" key="1">
    <citation type="submission" date="2019-08" db="EMBL/GenBank/DDBJ databases">
        <title>Draft genome sequences of two oriental melons (Cucumis melo L. var makuwa).</title>
        <authorList>
            <person name="Kwon S.-Y."/>
        </authorList>
    </citation>
    <scope>NUCLEOTIDE SEQUENCE [LARGE SCALE GENOMIC DNA]</scope>
    <source>
        <strain evidence="3">cv. SW 3</strain>
        <tissue evidence="2">Leaf</tissue>
    </source>
</reference>
<sequence>MCHKEEDDSRCKSDKKRRNHSRSSIRSINIDLDADEDTPTNKGVERVEDMASKTRSITLSINSKMETCKGNLHLHFNTKNAYRQEEIDEIQTEWAAFVSRFV</sequence>
<evidence type="ECO:0000256" key="1">
    <source>
        <dbReference type="SAM" id="MobiDB-lite"/>
    </source>
</evidence>
<dbReference type="Proteomes" id="UP000321393">
    <property type="component" value="Unassembled WGS sequence"/>
</dbReference>
<evidence type="ECO:0000313" key="2">
    <source>
        <dbReference type="EMBL" id="KAA0054124.1"/>
    </source>
</evidence>
<feature type="compositionally biased region" description="Basic and acidic residues" evidence="1">
    <location>
        <begin position="1"/>
        <end position="12"/>
    </location>
</feature>
<proteinExistence type="predicted"/>
<dbReference type="AlphaFoldDB" id="A0A5A7UFZ2"/>